<dbReference type="Proteomes" id="UP000594001">
    <property type="component" value="Chromosome"/>
</dbReference>
<dbReference type="InterPro" id="IPR002125">
    <property type="entry name" value="CMP_dCMP_dom"/>
</dbReference>
<dbReference type="RefSeq" id="WP_350332027.1">
    <property type="nucleotide sequence ID" value="NZ_CP054719.1"/>
</dbReference>
<evidence type="ECO:0000256" key="1">
    <source>
        <dbReference type="ARBA" id="ARBA00022723"/>
    </source>
</evidence>
<keyword evidence="1" id="KW-0479">Metal-binding</keyword>
<dbReference type="AlphaFoldDB" id="A0A7L9RRT8"/>
<reference evidence="4 5" key="1">
    <citation type="submission" date="2020-06" db="EMBL/GenBank/DDBJ databases">
        <title>The endosymbiont of the kinetoplastid Bodo saltans is a Paracaedibacter-like alpha-proteobacterium possessing a putative toxin-antitoxin system.</title>
        <authorList>
            <person name="Midha S."/>
            <person name="Rigden D.J."/>
            <person name="Siozios S."/>
            <person name="Hurst G.D.D."/>
            <person name="Jackson A.P."/>
        </authorList>
    </citation>
    <scope>NUCLEOTIDE SEQUENCE [LARGE SCALE GENOMIC DNA]</scope>
    <source>
        <strain evidence="4">Lake Konstanz</strain>
    </source>
</reference>
<gene>
    <name evidence="4" type="primary">tadA</name>
    <name evidence="4" type="ORF">CPBP_00017</name>
</gene>
<dbReference type="GO" id="GO:0052717">
    <property type="term" value="F:tRNA-specific adenosine-34 deaminase activity"/>
    <property type="evidence" value="ECO:0007669"/>
    <property type="project" value="UniProtKB-EC"/>
</dbReference>
<evidence type="ECO:0000313" key="5">
    <source>
        <dbReference type="Proteomes" id="UP000594001"/>
    </source>
</evidence>
<evidence type="ECO:0000313" key="4">
    <source>
        <dbReference type="EMBL" id="QOL19269.1"/>
    </source>
</evidence>
<dbReference type="KEGG" id="pbal:CPBP_00017"/>
<keyword evidence="5" id="KW-1185">Reference proteome</keyword>
<sequence length="147" mass="16709">MESSTHYWETLIRLAEQAALRNEVPISAILVHDNTIIAMGHNTVETHNDPTLHAEMLVLKEGFSKLGKHLSDCDLYVSLEPCPMCAHAIKLSQIRRLYFGAYDPKGGGVEHGPRLLHNLNRIEIFGGFYETEFNKQLQTFFSNLRKT</sequence>
<evidence type="ECO:0000256" key="2">
    <source>
        <dbReference type="ARBA" id="ARBA00022833"/>
    </source>
</evidence>
<dbReference type="Gene3D" id="3.40.140.10">
    <property type="entry name" value="Cytidine Deaminase, domain 2"/>
    <property type="match status" value="1"/>
</dbReference>
<dbReference type="InterPro" id="IPR016192">
    <property type="entry name" value="APOBEC/CMP_deaminase_Zn-bd"/>
</dbReference>
<dbReference type="EC" id="3.5.4.33" evidence="4"/>
<organism evidence="4 5">
    <name type="scientific">Candidatus Bodocaedibacter vickermanii</name>
    <dbReference type="NCBI Taxonomy" id="2741701"/>
    <lineage>
        <taxon>Bacteria</taxon>
        <taxon>Pseudomonadati</taxon>
        <taxon>Pseudomonadota</taxon>
        <taxon>Alphaproteobacteria</taxon>
        <taxon>Holosporales</taxon>
        <taxon>Candidatus Paracaedibacteraceae</taxon>
        <taxon>Candidatus Bodocaedibacter</taxon>
    </lineage>
</organism>
<dbReference type="Pfam" id="PF00383">
    <property type="entry name" value="dCMP_cyt_deam_1"/>
    <property type="match status" value="1"/>
</dbReference>
<dbReference type="GO" id="GO:0002100">
    <property type="term" value="P:tRNA wobble adenosine to inosine editing"/>
    <property type="evidence" value="ECO:0007669"/>
    <property type="project" value="InterPro"/>
</dbReference>
<dbReference type="SUPFAM" id="SSF53927">
    <property type="entry name" value="Cytidine deaminase-like"/>
    <property type="match status" value="1"/>
</dbReference>
<proteinExistence type="predicted"/>
<accession>A0A7L9RRT8</accession>
<dbReference type="PANTHER" id="PTHR11079">
    <property type="entry name" value="CYTOSINE DEAMINASE FAMILY MEMBER"/>
    <property type="match status" value="1"/>
</dbReference>
<dbReference type="PROSITE" id="PS00903">
    <property type="entry name" value="CYT_DCMP_DEAMINASES_1"/>
    <property type="match status" value="1"/>
</dbReference>
<dbReference type="GO" id="GO:0008270">
    <property type="term" value="F:zinc ion binding"/>
    <property type="evidence" value="ECO:0007669"/>
    <property type="project" value="InterPro"/>
</dbReference>
<dbReference type="CDD" id="cd01285">
    <property type="entry name" value="nucleoside_deaminase"/>
    <property type="match status" value="1"/>
</dbReference>
<protein>
    <submittedName>
        <fullName evidence="4">tRNA-specific adenosine deaminase</fullName>
        <ecNumber evidence="4">3.5.4.33</ecNumber>
    </submittedName>
</protein>
<dbReference type="PANTHER" id="PTHR11079:SF202">
    <property type="entry name" value="TRNA-SPECIFIC ADENOSINE DEAMINASE"/>
    <property type="match status" value="1"/>
</dbReference>
<evidence type="ECO:0000259" key="3">
    <source>
        <dbReference type="PROSITE" id="PS51747"/>
    </source>
</evidence>
<dbReference type="EMBL" id="CP054719">
    <property type="protein sequence ID" value="QOL19269.1"/>
    <property type="molecule type" value="Genomic_DNA"/>
</dbReference>
<name>A0A7L9RRT8_9PROT</name>
<dbReference type="PROSITE" id="PS51747">
    <property type="entry name" value="CYT_DCMP_DEAMINASES_2"/>
    <property type="match status" value="1"/>
</dbReference>
<keyword evidence="4" id="KW-0378">Hydrolase</keyword>
<dbReference type="InterPro" id="IPR016193">
    <property type="entry name" value="Cytidine_deaminase-like"/>
</dbReference>
<keyword evidence="2" id="KW-0862">Zinc</keyword>
<feature type="domain" description="CMP/dCMP-type deaminase" evidence="3">
    <location>
        <begin position="2"/>
        <end position="110"/>
    </location>
</feature>